<dbReference type="Proteomes" id="UP000264980">
    <property type="component" value="Chromosome"/>
</dbReference>
<evidence type="ECO:0000313" key="1">
    <source>
        <dbReference type="EMBL" id="AXF76210.1"/>
    </source>
</evidence>
<dbReference type="AlphaFoldDB" id="A0A345CRZ3"/>
<reference evidence="1 2" key="1">
    <citation type="submission" date="2016-01" db="EMBL/GenBank/DDBJ databases">
        <authorList>
            <person name="Oliw E.H."/>
        </authorList>
    </citation>
    <scope>NUCLEOTIDE SEQUENCE [LARGE SCALE GENOMIC DNA]</scope>
    <source>
        <strain evidence="1 2">MDcuke</strain>
    </source>
</reference>
<gene>
    <name evidence="1" type="ORF">AV903_09375</name>
</gene>
<sequence length="70" mass="7553">MKKLPELSLEKTAFKTQMRSIVDAGGTAKPPKVPICSRACSPSDHLVSEVFFSLIRAAVILCITNANFSS</sequence>
<name>A0A345CRZ3_9GAMM</name>
<dbReference type="EMBL" id="CP013970">
    <property type="protein sequence ID" value="AXF76210.1"/>
    <property type="molecule type" value="Genomic_DNA"/>
</dbReference>
<evidence type="ECO:0000313" key="2">
    <source>
        <dbReference type="Proteomes" id="UP000264980"/>
    </source>
</evidence>
<proteinExistence type="predicted"/>
<accession>A0A345CRZ3</accession>
<dbReference type="RefSeq" id="WP_233480511.1">
    <property type="nucleotide sequence ID" value="NZ_CP013970.1"/>
</dbReference>
<protein>
    <submittedName>
        <fullName evidence="1">Uncharacterized protein</fullName>
    </submittedName>
</protein>
<organism evidence="1 2">
    <name type="scientific">Erwinia tracheiphila</name>
    <dbReference type="NCBI Taxonomy" id="65700"/>
    <lineage>
        <taxon>Bacteria</taxon>
        <taxon>Pseudomonadati</taxon>
        <taxon>Pseudomonadota</taxon>
        <taxon>Gammaproteobacteria</taxon>
        <taxon>Enterobacterales</taxon>
        <taxon>Erwiniaceae</taxon>
        <taxon>Erwinia</taxon>
    </lineage>
</organism>